<comment type="caution">
    <text evidence="1">The sequence shown here is derived from an EMBL/GenBank/DDBJ whole genome shotgun (WGS) entry which is preliminary data.</text>
</comment>
<dbReference type="EMBL" id="BART01006956">
    <property type="protein sequence ID" value="GAG71949.1"/>
    <property type="molecule type" value="Genomic_DNA"/>
</dbReference>
<protein>
    <submittedName>
        <fullName evidence="1">Uncharacterized protein</fullName>
    </submittedName>
</protein>
<organism evidence="1">
    <name type="scientific">marine sediment metagenome</name>
    <dbReference type="NCBI Taxonomy" id="412755"/>
    <lineage>
        <taxon>unclassified sequences</taxon>
        <taxon>metagenomes</taxon>
        <taxon>ecological metagenomes</taxon>
    </lineage>
</organism>
<evidence type="ECO:0000313" key="1">
    <source>
        <dbReference type="EMBL" id="GAG71949.1"/>
    </source>
</evidence>
<sequence>MDFEEEVECPDCGEIMEKQFSVTKVVKFKGGGFYCNEYPKEADE</sequence>
<gene>
    <name evidence="1" type="ORF">S01H4_15871</name>
</gene>
<dbReference type="AlphaFoldDB" id="X0ZRM0"/>
<accession>X0ZRM0</accession>
<name>X0ZRM0_9ZZZZ</name>
<reference evidence="1" key="1">
    <citation type="journal article" date="2014" name="Front. Microbiol.">
        <title>High frequency of phylogenetically diverse reductive dehalogenase-homologous genes in deep subseafloor sedimentary metagenomes.</title>
        <authorList>
            <person name="Kawai M."/>
            <person name="Futagami T."/>
            <person name="Toyoda A."/>
            <person name="Takaki Y."/>
            <person name="Nishi S."/>
            <person name="Hori S."/>
            <person name="Arai W."/>
            <person name="Tsubouchi T."/>
            <person name="Morono Y."/>
            <person name="Uchiyama I."/>
            <person name="Ito T."/>
            <person name="Fujiyama A."/>
            <person name="Inagaki F."/>
            <person name="Takami H."/>
        </authorList>
    </citation>
    <scope>NUCLEOTIDE SEQUENCE</scope>
    <source>
        <strain evidence="1">Expedition CK06-06</strain>
    </source>
</reference>
<proteinExistence type="predicted"/>